<gene>
    <name evidence="8" type="primary">LOC102801304</name>
</gene>
<organism evidence="7 8">
    <name type="scientific">Saccoglossus kowalevskii</name>
    <name type="common">Acorn worm</name>
    <dbReference type="NCBI Taxonomy" id="10224"/>
    <lineage>
        <taxon>Eukaryota</taxon>
        <taxon>Metazoa</taxon>
        <taxon>Hemichordata</taxon>
        <taxon>Enteropneusta</taxon>
        <taxon>Harrimaniidae</taxon>
        <taxon>Saccoglossus</taxon>
    </lineage>
</organism>
<feature type="domain" description="EGF-like" evidence="6">
    <location>
        <begin position="203"/>
        <end position="240"/>
    </location>
</feature>
<dbReference type="SMART" id="SM00181">
    <property type="entry name" value="EGF"/>
    <property type="match status" value="9"/>
</dbReference>
<feature type="disulfide bond" evidence="2">
    <location>
        <begin position="230"/>
        <end position="239"/>
    </location>
</feature>
<feature type="chain" id="PRO_5045114606" evidence="5">
    <location>
        <begin position="25"/>
        <end position="703"/>
    </location>
</feature>
<feature type="domain" description="EGF-like" evidence="6">
    <location>
        <begin position="357"/>
        <end position="388"/>
    </location>
</feature>
<evidence type="ECO:0000313" key="7">
    <source>
        <dbReference type="Proteomes" id="UP000694865"/>
    </source>
</evidence>
<comment type="caution">
    <text evidence="2">Lacks conserved residue(s) required for the propagation of feature annotation.</text>
</comment>
<dbReference type="GeneID" id="102801304"/>
<sequence length="703" mass="77615">MGTQKSTSLLCFIYLSVGLSSVMSQFPVSPVSSSDSHACDYDGVLECCAGFYLNETNCVECPSGYYGYKCSNPCSPHCDTMSCDHINGRCECSDMEYYGTTCDNKCKCENGATCDRLSGKCLCRPTYWGEFCSHQCEAYEEFIDNTCQCQDGRYGLNCELHCLCYNGASPRCNRDTGDCNCPPGWTGRDCTDCDRSLVYRDTDRPFCEKRCLHCTNGDTCHPDADGACNCSEGWMGNKCETCDRDHYGYLCEHQCNCQNNAHCDLRDGTCTCLPNYWGVFCENECQCGSSEFCDHFNGCQCEAGKYGSACEEDCPCYNDAVCEKRSGQCQCPLGWLGPRCGDCDESIFLANGTNYCSDRCLHCMNGYTCHSILGECQCTDGWTGDRCDTPCTSNTYGINCQSKCQCMNNASCDYISGECLCLAGWEGDRCETPCDGMHYGELCRHKCQCENDALCSPQNGNCICSNGWTGDRCDTPCELSCSDQCQCQKNLVCVNGTCYAAHIPAGNQDASNLSLAIGLTVAFLLLIIAVTIAIVIIFKRLNCMKKRQGNYQGIVKATRRTDTMAATEQLEFFIDMGDPSRGSKNGEVVYDVPEVVHSKENTSIAEPVYAELEDETITDMQEATFPEFAAVKKTPPRKTCENNVQENEYERSWDTGGGGYNILGTGEEATHGGDESPYNMIDRTGKTYRPIVKPDSNYSKLNE</sequence>
<keyword evidence="5" id="KW-0732">Signal</keyword>
<dbReference type="PROSITE" id="PS50026">
    <property type="entry name" value="EGF_3"/>
    <property type="match status" value="3"/>
</dbReference>
<dbReference type="Pfam" id="PF00053">
    <property type="entry name" value="EGF_laminin"/>
    <property type="match status" value="2"/>
</dbReference>
<keyword evidence="2" id="KW-1015">Disulfide bond</keyword>
<feature type="transmembrane region" description="Helical" evidence="4">
    <location>
        <begin position="513"/>
        <end position="538"/>
    </location>
</feature>
<feature type="domain" description="EGF-like" evidence="6">
    <location>
        <begin position="396"/>
        <end position="431"/>
    </location>
</feature>
<accession>A0ABM0LWE5</accession>
<name>A0ABM0LWE5_SACKO</name>
<evidence type="ECO:0000256" key="4">
    <source>
        <dbReference type="SAM" id="Phobius"/>
    </source>
</evidence>
<evidence type="ECO:0000256" key="2">
    <source>
        <dbReference type="PROSITE-ProRule" id="PRU00076"/>
    </source>
</evidence>
<dbReference type="InterPro" id="IPR000742">
    <property type="entry name" value="EGF"/>
</dbReference>
<feature type="disulfide bond" evidence="2">
    <location>
        <begin position="378"/>
        <end position="387"/>
    </location>
</feature>
<keyword evidence="1 2" id="KW-0245">EGF-like domain</keyword>
<evidence type="ECO:0000256" key="3">
    <source>
        <dbReference type="SAM" id="MobiDB-lite"/>
    </source>
</evidence>
<keyword evidence="7" id="KW-1185">Reference proteome</keyword>
<evidence type="ECO:0000256" key="1">
    <source>
        <dbReference type="ARBA" id="ARBA00022536"/>
    </source>
</evidence>
<keyword evidence="4" id="KW-0812">Transmembrane</keyword>
<feature type="disulfide bond" evidence="2">
    <location>
        <begin position="421"/>
        <end position="430"/>
    </location>
</feature>
<reference evidence="8" key="1">
    <citation type="submission" date="2025-08" db="UniProtKB">
        <authorList>
            <consortium name="RefSeq"/>
        </authorList>
    </citation>
    <scope>IDENTIFICATION</scope>
    <source>
        <tissue evidence="8">Testes</tissue>
    </source>
</reference>
<proteinExistence type="predicted"/>
<dbReference type="SMART" id="SM00180">
    <property type="entry name" value="EGF_Lam"/>
    <property type="match status" value="7"/>
</dbReference>
<evidence type="ECO:0000256" key="5">
    <source>
        <dbReference type="SAM" id="SignalP"/>
    </source>
</evidence>
<dbReference type="InterPro" id="IPR002049">
    <property type="entry name" value="LE_dom"/>
</dbReference>
<keyword evidence="4" id="KW-0472">Membrane</keyword>
<keyword evidence="4" id="KW-1133">Transmembrane helix</keyword>
<feature type="disulfide bond" evidence="2">
    <location>
        <begin position="211"/>
        <end position="228"/>
    </location>
</feature>
<evidence type="ECO:0000313" key="8">
    <source>
        <dbReference type="RefSeq" id="XP_006812086.1"/>
    </source>
</evidence>
<dbReference type="PRINTS" id="PR00011">
    <property type="entry name" value="EGFLAMININ"/>
</dbReference>
<protein>
    <submittedName>
        <fullName evidence="8">Multiple epidermal growth factor-like domains protein 6-like</fullName>
    </submittedName>
</protein>
<dbReference type="PANTHER" id="PTHR24043:SF8">
    <property type="entry name" value="EGF-LIKE DOMAIN-CONTAINING PROTEIN"/>
    <property type="match status" value="1"/>
</dbReference>
<dbReference type="InterPro" id="IPR042635">
    <property type="entry name" value="MEGF10/SREC1/2-like"/>
</dbReference>
<feature type="region of interest" description="Disordered" evidence="3">
    <location>
        <begin position="664"/>
        <end position="703"/>
    </location>
</feature>
<dbReference type="Proteomes" id="UP000694865">
    <property type="component" value="Unplaced"/>
</dbReference>
<dbReference type="PROSITE" id="PS01248">
    <property type="entry name" value="EGF_LAM_1"/>
    <property type="match status" value="1"/>
</dbReference>
<dbReference type="RefSeq" id="XP_006812086.1">
    <property type="nucleotide sequence ID" value="XM_006812023.1"/>
</dbReference>
<evidence type="ECO:0000259" key="6">
    <source>
        <dbReference type="PROSITE" id="PS50026"/>
    </source>
</evidence>
<dbReference type="Gene3D" id="2.170.300.10">
    <property type="entry name" value="Tie2 ligand-binding domain superfamily"/>
    <property type="match status" value="3"/>
</dbReference>
<dbReference type="PROSITE" id="PS00022">
    <property type="entry name" value="EGF_1"/>
    <property type="match status" value="7"/>
</dbReference>
<feature type="signal peptide" evidence="5">
    <location>
        <begin position="1"/>
        <end position="24"/>
    </location>
</feature>
<dbReference type="PANTHER" id="PTHR24043">
    <property type="entry name" value="SCAVENGER RECEPTOR CLASS F"/>
    <property type="match status" value="1"/>
</dbReference>